<dbReference type="OrthoDB" id="3513679at2759"/>
<dbReference type="GeneID" id="59314528"/>
<gene>
    <name evidence="1" type="ORF">FSUBG_2075</name>
</gene>
<accession>A0A8H5QBL9</accession>
<dbReference type="EMBL" id="JAAOAV010000018">
    <property type="protein sequence ID" value="KAF5611638.1"/>
    <property type="molecule type" value="Genomic_DNA"/>
</dbReference>
<reference evidence="1 2" key="1">
    <citation type="submission" date="2020-05" db="EMBL/GenBank/DDBJ databases">
        <title>Identification and distribution of gene clusters putatively required for synthesis of sphingolipid metabolism inhibitors in phylogenetically diverse species of the filamentous fungus Fusarium.</title>
        <authorList>
            <person name="Kim H.-S."/>
            <person name="Busman M."/>
            <person name="Brown D.W."/>
            <person name="Divon H."/>
            <person name="Uhlig S."/>
            <person name="Proctor R.H."/>
        </authorList>
    </citation>
    <scope>NUCLEOTIDE SEQUENCE [LARGE SCALE GENOMIC DNA]</scope>
    <source>
        <strain evidence="1 2">NRRL 66333</strain>
    </source>
</reference>
<dbReference type="RefSeq" id="XP_036542351.1">
    <property type="nucleotide sequence ID" value="XM_036679810.1"/>
</dbReference>
<organism evidence="1 2">
    <name type="scientific">Gibberella subglutinans</name>
    <name type="common">Fusarium subglutinans</name>
    <dbReference type="NCBI Taxonomy" id="42677"/>
    <lineage>
        <taxon>Eukaryota</taxon>
        <taxon>Fungi</taxon>
        <taxon>Dikarya</taxon>
        <taxon>Ascomycota</taxon>
        <taxon>Pezizomycotina</taxon>
        <taxon>Sordariomycetes</taxon>
        <taxon>Hypocreomycetidae</taxon>
        <taxon>Hypocreales</taxon>
        <taxon>Nectriaceae</taxon>
        <taxon>Fusarium</taxon>
        <taxon>Fusarium fujikuroi species complex</taxon>
    </lineage>
</organism>
<protein>
    <submittedName>
        <fullName evidence="1">Uncharacterized protein</fullName>
    </submittedName>
</protein>
<evidence type="ECO:0000313" key="1">
    <source>
        <dbReference type="EMBL" id="KAF5611638.1"/>
    </source>
</evidence>
<keyword evidence="2" id="KW-1185">Reference proteome</keyword>
<evidence type="ECO:0000313" key="2">
    <source>
        <dbReference type="Proteomes" id="UP000547976"/>
    </source>
</evidence>
<proteinExistence type="predicted"/>
<dbReference type="AlphaFoldDB" id="A0A8H5QBL9"/>
<dbReference type="Proteomes" id="UP000547976">
    <property type="component" value="Unassembled WGS sequence"/>
</dbReference>
<comment type="caution">
    <text evidence="1">The sequence shown here is derived from an EMBL/GenBank/DDBJ whole genome shotgun (WGS) entry which is preliminary data.</text>
</comment>
<sequence>MSQWPSRSHKKRGPLLQDDILIEARGQMEANHRAGIYERSVFRPFTPCPYPPNTCPGCNFKDIEDLSVYQAEDCCNKSVPIYIFPRQTPIFPGQTRMHFFLCKVLQNWLYHKWYRLYQSDIEYGQFVAKFFIPCSPPLDGSTTSLVSLINDLNARICSKVASIQDHVQACPVEPRHCYEQTFRDQRFYILQPLFRAMTIILLAEEYDVRMVDIGKMPALLTITGEECGLSQPLSFDSIKNAIDKVISETTVRVRLSVAIEFVQAQQEREVTLFGPQPDPVESTKDMESAPCSMIPYIREFAKQLGWAGEPLQGPSSTWVDPGIHTEWLGDGAKADEWYRGMESDGRWNILLENSGLKHNFRRLQRRNSIS</sequence>
<name>A0A8H5QBL9_GIBSU</name>